<feature type="domain" description="DEAD-box RNA helicase Q" evidence="10">
    <location>
        <begin position="96"/>
        <end position="124"/>
    </location>
</feature>
<reference evidence="11 12" key="1">
    <citation type="submission" date="2023-03" db="EMBL/GenBank/DDBJ databases">
        <title>Genome insight into feeding habits of ladybird beetles.</title>
        <authorList>
            <person name="Li H.-S."/>
            <person name="Huang Y.-H."/>
            <person name="Pang H."/>
        </authorList>
    </citation>
    <scope>NUCLEOTIDE SEQUENCE [LARGE SCALE GENOMIC DNA]</scope>
    <source>
        <strain evidence="11">SYSU_2023b</strain>
        <tissue evidence="11">Whole body</tissue>
    </source>
</reference>
<comment type="similarity">
    <text evidence="7">Belongs to the DEAD box helicase family.</text>
</comment>
<name>A0AAW1TWI0_9CUCU</name>
<dbReference type="CDD" id="cd17946">
    <property type="entry name" value="DEADc_DDX24"/>
    <property type="match status" value="1"/>
</dbReference>
<dbReference type="PROSITE" id="PS51195">
    <property type="entry name" value="Q_MOTIF"/>
    <property type="match status" value="1"/>
</dbReference>
<dbReference type="SMART" id="SM00487">
    <property type="entry name" value="DEXDc"/>
    <property type="match status" value="1"/>
</dbReference>
<evidence type="ECO:0000313" key="12">
    <source>
        <dbReference type="Proteomes" id="UP001431783"/>
    </source>
</evidence>
<dbReference type="Pfam" id="PF00271">
    <property type="entry name" value="Helicase_C"/>
    <property type="match status" value="1"/>
</dbReference>
<dbReference type="PANTHER" id="PTHR24031">
    <property type="entry name" value="RNA HELICASE"/>
    <property type="match status" value="1"/>
</dbReference>
<dbReference type="AlphaFoldDB" id="A0AAW1TWI0"/>
<dbReference type="Pfam" id="PF00270">
    <property type="entry name" value="DEAD"/>
    <property type="match status" value="1"/>
</dbReference>
<dbReference type="GO" id="GO:0003723">
    <property type="term" value="F:RNA binding"/>
    <property type="evidence" value="ECO:0007669"/>
    <property type="project" value="UniProtKB-UniRule"/>
</dbReference>
<dbReference type="InterPro" id="IPR001650">
    <property type="entry name" value="Helicase_C-like"/>
</dbReference>
<accession>A0AAW1TWI0</accession>
<organism evidence="11 12">
    <name type="scientific">Henosepilachna vigintioctopunctata</name>
    <dbReference type="NCBI Taxonomy" id="420089"/>
    <lineage>
        <taxon>Eukaryota</taxon>
        <taxon>Metazoa</taxon>
        <taxon>Ecdysozoa</taxon>
        <taxon>Arthropoda</taxon>
        <taxon>Hexapoda</taxon>
        <taxon>Insecta</taxon>
        <taxon>Pterygota</taxon>
        <taxon>Neoptera</taxon>
        <taxon>Endopterygota</taxon>
        <taxon>Coleoptera</taxon>
        <taxon>Polyphaga</taxon>
        <taxon>Cucujiformia</taxon>
        <taxon>Coccinelloidea</taxon>
        <taxon>Coccinellidae</taxon>
        <taxon>Epilachninae</taxon>
        <taxon>Epilachnini</taxon>
        <taxon>Henosepilachna</taxon>
    </lineage>
</organism>
<evidence type="ECO:0000256" key="4">
    <source>
        <dbReference type="ARBA" id="ARBA00022840"/>
    </source>
</evidence>
<comment type="caution">
    <text evidence="11">The sequence shown here is derived from an EMBL/GenBank/DDBJ whole genome shotgun (WGS) entry which is preliminary data.</text>
</comment>
<sequence length="638" mass="72500">MEGKWKPVSLDGAVFTGDFNDLIGIEECSGYELENQCNKVSKGQINSKSTKNKLKKRKKSIIKNLEVVSPSKAGSTSEESVKIDHFQAIEDELSMEAWNEYDLSEVILKGLQDQGFKYPTTIQALSLPPAIFGKKDILGAAETGSGKTLAFGLPILNSIVKMKSDDKSSQDSLNLCALILTPTRELAIQVKNHLQLVAKYSNVNVVAIVGGMAAVKQERLLNRLPEIVVATPGRLWELIQLGYGQLSEIDRIKFLVIDEVDRMLEKGHFLELQNLLEKVNFDEDSKKRRQNFVFSATLELVHDLPKYLKKVKRKAQNTPEMKLKKLIQTLGITEPKVVSVSRGVSLPESLTESRVNCSIIEKDYYVYYFLQKYPGRTMIFCNSIGCVKRLTTLLTLLECHPFPLHASLQQKQRLKYLEKFREKEDSILIATDVAARGLDIPSIDHVIHYQVPRTTESYIHRSGRTARANKQGLTLLIIDPSELQNYFKVCKTLKKSEDISVFPVQQNYFEAIKQRVNLARELDKLQLQIKKTNLEVNWIDKAAKEMDIIVDNKPNNSKELTKGKKFLDIKKKQLASLLQKPIFLERAKGKCFSQIEGFLLENTTNSIQFQESAINTLKHTMESSKSRKRKFGTWKSKK</sequence>
<gene>
    <name evidence="11" type="ORF">WA026_005495</name>
</gene>
<evidence type="ECO:0000256" key="2">
    <source>
        <dbReference type="ARBA" id="ARBA00022801"/>
    </source>
</evidence>
<evidence type="ECO:0000256" key="7">
    <source>
        <dbReference type="RuleBase" id="RU365068"/>
    </source>
</evidence>
<evidence type="ECO:0000259" key="9">
    <source>
        <dbReference type="PROSITE" id="PS51194"/>
    </source>
</evidence>
<dbReference type="GO" id="GO:0005524">
    <property type="term" value="F:ATP binding"/>
    <property type="evidence" value="ECO:0007669"/>
    <property type="project" value="UniProtKB-UniRule"/>
</dbReference>
<evidence type="ECO:0000256" key="5">
    <source>
        <dbReference type="ARBA" id="ARBA00022884"/>
    </source>
</evidence>
<dbReference type="PROSITE" id="PS51192">
    <property type="entry name" value="HELICASE_ATP_BIND_1"/>
    <property type="match status" value="1"/>
</dbReference>
<dbReference type="GO" id="GO:0016787">
    <property type="term" value="F:hydrolase activity"/>
    <property type="evidence" value="ECO:0007669"/>
    <property type="project" value="UniProtKB-KW"/>
</dbReference>
<evidence type="ECO:0000256" key="6">
    <source>
        <dbReference type="PROSITE-ProRule" id="PRU00552"/>
    </source>
</evidence>
<dbReference type="EC" id="3.6.4.13" evidence="7"/>
<dbReference type="InterPro" id="IPR011545">
    <property type="entry name" value="DEAD/DEAH_box_helicase_dom"/>
</dbReference>
<comment type="catalytic activity">
    <reaction evidence="7">
        <text>ATP + H2O = ADP + phosphate + H(+)</text>
        <dbReference type="Rhea" id="RHEA:13065"/>
        <dbReference type="ChEBI" id="CHEBI:15377"/>
        <dbReference type="ChEBI" id="CHEBI:15378"/>
        <dbReference type="ChEBI" id="CHEBI:30616"/>
        <dbReference type="ChEBI" id="CHEBI:43474"/>
        <dbReference type="ChEBI" id="CHEBI:456216"/>
        <dbReference type="EC" id="3.6.4.13"/>
    </reaction>
</comment>
<dbReference type="SUPFAM" id="SSF52540">
    <property type="entry name" value="P-loop containing nucleoside triphosphate hydrolases"/>
    <property type="match status" value="1"/>
</dbReference>
<proteinExistence type="inferred from homology"/>
<dbReference type="InterPro" id="IPR027417">
    <property type="entry name" value="P-loop_NTPase"/>
</dbReference>
<dbReference type="Proteomes" id="UP001431783">
    <property type="component" value="Unassembled WGS sequence"/>
</dbReference>
<dbReference type="PROSITE" id="PS51194">
    <property type="entry name" value="HELICASE_CTER"/>
    <property type="match status" value="1"/>
</dbReference>
<keyword evidence="3 7" id="KW-0347">Helicase</keyword>
<keyword evidence="4 7" id="KW-0067">ATP-binding</keyword>
<evidence type="ECO:0000256" key="1">
    <source>
        <dbReference type="ARBA" id="ARBA00022741"/>
    </source>
</evidence>
<keyword evidence="5 7" id="KW-0694">RNA-binding</keyword>
<dbReference type="SMART" id="SM00490">
    <property type="entry name" value="HELICc"/>
    <property type="match status" value="1"/>
</dbReference>
<comment type="domain">
    <text evidence="7">The Q motif is unique to and characteristic of the DEAD box family of RNA helicases and controls ATP binding and hydrolysis.</text>
</comment>
<feature type="short sequence motif" description="Q motif" evidence="6">
    <location>
        <begin position="96"/>
        <end position="124"/>
    </location>
</feature>
<comment type="function">
    <text evidence="7">RNA helicase.</text>
</comment>
<feature type="domain" description="Helicase ATP-binding" evidence="8">
    <location>
        <begin position="128"/>
        <end position="316"/>
    </location>
</feature>
<protein>
    <recommendedName>
        <fullName evidence="7">ATP-dependent RNA helicase</fullName>
        <ecNumber evidence="7">3.6.4.13</ecNumber>
    </recommendedName>
</protein>
<evidence type="ECO:0000313" key="11">
    <source>
        <dbReference type="EMBL" id="KAK9874675.1"/>
    </source>
</evidence>
<evidence type="ECO:0000259" key="8">
    <source>
        <dbReference type="PROSITE" id="PS51192"/>
    </source>
</evidence>
<feature type="domain" description="Helicase C-terminal" evidence="9">
    <location>
        <begin position="365"/>
        <end position="510"/>
    </location>
</feature>
<dbReference type="GO" id="GO:0003724">
    <property type="term" value="F:RNA helicase activity"/>
    <property type="evidence" value="ECO:0007669"/>
    <property type="project" value="UniProtKB-EC"/>
</dbReference>
<keyword evidence="2 7" id="KW-0378">Hydrolase</keyword>
<keyword evidence="1 7" id="KW-0547">Nucleotide-binding</keyword>
<evidence type="ECO:0000259" key="10">
    <source>
        <dbReference type="PROSITE" id="PS51195"/>
    </source>
</evidence>
<dbReference type="InterPro" id="IPR014014">
    <property type="entry name" value="RNA_helicase_DEAD_Q_motif"/>
</dbReference>
<evidence type="ECO:0000256" key="3">
    <source>
        <dbReference type="ARBA" id="ARBA00022806"/>
    </source>
</evidence>
<dbReference type="Gene3D" id="3.40.50.300">
    <property type="entry name" value="P-loop containing nucleotide triphosphate hydrolases"/>
    <property type="match status" value="2"/>
</dbReference>
<dbReference type="CDD" id="cd18787">
    <property type="entry name" value="SF2_C_DEAD"/>
    <property type="match status" value="1"/>
</dbReference>
<dbReference type="InterPro" id="IPR014001">
    <property type="entry name" value="Helicase_ATP-bd"/>
</dbReference>
<keyword evidence="12" id="KW-1185">Reference proteome</keyword>
<dbReference type="EMBL" id="JARQZJ010000032">
    <property type="protein sequence ID" value="KAK9874675.1"/>
    <property type="molecule type" value="Genomic_DNA"/>
</dbReference>